<dbReference type="AlphaFoldDB" id="A0A915IB51"/>
<evidence type="ECO:0000313" key="2">
    <source>
        <dbReference type="WBParaSite" id="nRc.2.0.1.t11117-RA"/>
    </source>
</evidence>
<keyword evidence="1" id="KW-1185">Reference proteome</keyword>
<accession>A0A915IB51</accession>
<proteinExistence type="predicted"/>
<dbReference type="Proteomes" id="UP000887565">
    <property type="component" value="Unplaced"/>
</dbReference>
<protein>
    <submittedName>
        <fullName evidence="2">Uncharacterized protein</fullName>
    </submittedName>
</protein>
<organism evidence="1 2">
    <name type="scientific">Romanomermis culicivorax</name>
    <name type="common">Nematode worm</name>
    <dbReference type="NCBI Taxonomy" id="13658"/>
    <lineage>
        <taxon>Eukaryota</taxon>
        <taxon>Metazoa</taxon>
        <taxon>Ecdysozoa</taxon>
        <taxon>Nematoda</taxon>
        <taxon>Enoplea</taxon>
        <taxon>Dorylaimia</taxon>
        <taxon>Mermithida</taxon>
        <taxon>Mermithoidea</taxon>
        <taxon>Mermithidae</taxon>
        <taxon>Romanomermis</taxon>
    </lineage>
</organism>
<reference evidence="2" key="1">
    <citation type="submission" date="2022-11" db="UniProtKB">
        <authorList>
            <consortium name="WormBaseParasite"/>
        </authorList>
    </citation>
    <scope>IDENTIFICATION</scope>
</reference>
<evidence type="ECO:0000313" key="1">
    <source>
        <dbReference type="Proteomes" id="UP000887565"/>
    </source>
</evidence>
<sequence>MKLEDKETILANRKNLAKWSKSLKPLIIVAPDLTKQQQARQKNENRRKKEKKILHKLFVYFCPMIEKKSKGRPLSNGLFEFCNNRQSATVADSCDLIGDGR</sequence>
<dbReference type="WBParaSite" id="nRc.2.0.1.t11117-RA">
    <property type="protein sequence ID" value="nRc.2.0.1.t11117-RA"/>
    <property type="gene ID" value="nRc.2.0.1.g11117"/>
</dbReference>
<name>A0A915IB51_ROMCU</name>